<evidence type="ECO:0000313" key="3">
    <source>
        <dbReference type="Proteomes" id="UP000663570"/>
    </source>
</evidence>
<dbReference type="PRINTS" id="PR00081">
    <property type="entry name" value="GDHRDH"/>
</dbReference>
<dbReference type="InterPro" id="IPR036291">
    <property type="entry name" value="NAD(P)-bd_dom_sf"/>
</dbReference>
<evidence type="ECO:0000256" key="1">
    <source>
        <dbReference type="ARBA" id="ARBA00006484"/>
    </source>
</evidence>
<dbReference type="PROSITE" id="PS00061">
    <property type="entry name" value="ADH_SHORT"/>
    <property type="match status" value="1"/>
</dbReference>
<comment type="similarity">
    <text evidence="1">Belongs to the short-chain dehydrogenases/reductases (SDR) family.</text>
</comment>
<dbReference type="EMBL" id="CP071060">
    <property type="protein sequence ID" value="QSI76807.1"/>
    <property type="molecule type" value="Genomic_DNA"/>
</dbReference>
<keyword evidence="3" id="KW-1185">Reference proteome</keyword>
<dbReference type="Proteomes" id="UP000663570">
    <property type="component" value="Chromosome"/>
</dbReference>
<dbReference type="PANTHER" id="PTHR42760">
    <property type="entry name" value="SHORT-CHAIN DEHYDROGENASES/REDUCTASES FAMILY MEMBER"/>
    <property type="match status" value="1"/>
</dbReference>
<dbReference type="Pfam" id="PF13561">
    <property type="entry name" value="adh_short_C2"/>
    <property type="match status" value="1"/>
</dbReference>
<evidence type="ECO:0000313" key="2">
    <source>
        <dbReference type="EMBL" id="QSI76807.1"/>
    </source>
</evidence>
<dbReference type="Gene3D" id="3.40.50.720">
    <property type="entry name" value="NAD(P)-binding Rossmann-like Domain"/>
    <property type="match status" value="1"/>
</dbReference>
<name>A0ABX7M4Y3_9RHOO</name>
<protein>
    <submittedName>
        <fullName evidence="2">SDR family oxidoreductase</fullName>
    </submittedName>
</protein>
<organism evidence="2 3">
    <name type="scientific">Niveibacterium microcysteis</name>
    <dbReference type="NCBI Taxonomy" id="2811415"/>
    <lineage>
        <taxon>Bacteria</taxon>
        <taxon>Pseudomonadati</taxon>
        <taxon>Pseudomonadota</taxon>
        <taxon>Betaproteobacteria</taxon>
        <taxon>Rhodocyclales</taxon>
        <taxon>Rhodocyclaceae</taxon>
        <taxon>Niveibacterium</taxon>
    </lineage>
</organism>
<dbReference type="CDD" id="cd05233">
    <property type="entry name" value="SDR_c"/>
    <property type="match status" value="1"/>
</dbReference>
<dbReference type="PRINTS" id="PR00080">
    <property type="entry name" value="SDRFAMILY"/>
</dbReference>
<dbReference type="RefSeq" id="WP_206254412.1">
    <property type="nucleotide sequence ID" value="NZ_CP071060.1"/>
</dbReference>
<dbReference type="InterPro" id="IPR020904">
    <property type="entry name" value="Sc_DH/Rdtase_CS"/>
</dbReference>
<reference evidence="2 3" key="1">
    <citation type="submission" date="2021-02" db="EMBL/GenBank/DDBJ databases">
        <title>Niveibacterium changnyeongensis HC41.</title>
        <authorList>
            <person name="Kang M."/>
        </authorList>
    </citation>
    <scope>NUCLEOTIDE SEQUENCE [LARGE SCALE GENOMIC DNA]</scope>
    <source>
        <strain evidence="2 3">HC41</strain>
    </source>
</reference>
<dbReference type="PANTHER" id="PTHR42760:SF40">
    <property type="entry name" value="3-OXOACYL-[ACYL-CARRIER-PROTEIN] REDUCTASE, CHLOROPLASTIC"/>
    <property type="match status" value="1"/>
</dbReference>
<dbReference type="InterPro" id="IPR002347">
    <property type="entry name" value="SDR_fam"/>
</dbReference>
<dbReference type="SUPFAM" id="SSF51735">
    <property type="entry name" value="NAD(P)-binding Rossmann-fold domains"/>
    <property type="match status" value="1"/>
</dbReference>
<gene>
    <name evidence="2" type="ORF">JY500_20535</name>
</gene>
<proteinExistence type="inferred from homology"/>
<sequence length="264" mass="27355">MPDISTTPPRTERPSAVITGASSGIGRGIALHLAHAGWNIAFTHVGAHGAAADVAAALRAAGADVLFAECDAGDKAQVDRFFGEVAAWCGAPALLVNNAGIQTWAPLLDLAEADWDRVITTNLKGCFLNTQAAARLMRERGGGRIVNIGSGSNKLAFPHLVDYTASKGGIEQFTKVAAVELGPFGITVNCVAPGAIELERTRQEAPGYGDTWAAVTPLGRVGQVEDVAGVVAFFASPAAAFVTGQTIWVDGGVFTRATWPYAQA</sequence>
<accession>A0ABX7M4Y3</accession>